<evidence type="ECO:0000313" key="2">
    <source>
        <dbReference type="EMBL" id="MEA0971733.1"/>
    </source>
</evidence>
<keyword evidence="1" id="KW-0812">Transmembrane</keyword>
<organism evidence="2 3">
    <name type="scientific">Candidatus Megaera venefica</name>
    <dbReference type="NCBI Taxonomy" id="2055910"/>
    <lineage>
        <taxon>Bacteria</taxon>
        <taxon>Pseudomonadati</taxon>
        <taxon>Pseudomonadota</taxon>
        <taxon>Alphaproteobacteria</taxon>
        <taxon>Rickettsiales</taxon>
        <taxon>Rickettsiaceae</taxon>
        <taxon>Candidatus Megaera</taxon>
    </lineage>
</organism>
<feature type="transmembrane region" description="Helical" evidence="1">
    <location>
        <begin position="50"/>
        <end position="69"/>
    </location>
</feature>
<comment type="caution">
    <text evidence="2">The sequence shown here is derived from an EMBL/GenBank/DDBJ whole genome shotgun (WGS) entry which is preliminary data.</text>
</comment>
<dbReference type="CDD" id="cd01646">
    <property type="entry name" value="RT_Bac_retron_I"/>
    <property type="match status" value="1"/>
</dbReference>
<evidence type="ECO:0000256" key="1">
    <source>
        <dbReference type="SAM" id="Phobius"/>
    </source>
</evidence>
<keyword evidence="1" id="KW-0472">Membrane</keyword>
<dbReference type="EMBL" id="JARJFB010000239">
    <property type="protein sequence ID" value="MEA0971733.1"/>
    <property type="molecule type" value="Genomic_DNA"/>
</dbReference>
<evidence type="ECO:0000313" key="3">
    <source>
        <dbReference type="Proteomes" id="UP001291687"/>
    </source>
</evidence>
<sequence>MSRKKMTLKYKKERSVLSDVLPYEVPITFTNWHFYNFLLRHKIKYHGGKIEWLAGDAVVYCIICLLFGIPKSPKPNIETKTLFDKERGFNQLPVNKWGAIPFYYKISHKQNEYRELAIPHPINQLQVIEFYDRYKELILYYCSISSFSIRHPKKVSKYIFYKDSTHYENLSDDSSPREESGKEYENLRSFFVYKDYSNVYKFYESDKYHWCEKKYNKLLKLDISKCFDSIYTHSLAWALLNKESVKNSIHESKETFAGHFDKLMQQINYNETNGIIIGPEFSGLSI</sequence>
<keyword evidence="2" id="KW-0695">RNA-directed DNA polymerase</keyword>
<dbReference type="GO" id="GO:0003964">
    <property type="term" value="F:RNA-directed DNA polymerase activity"/>
    <property type="evidence" value="ECO:0007669"/>
    <property type="project" value="UniProtKB-KW"/>
</dbReference>
<name>A0ABU5NEW7_9RICK</name>
<reference evidence="2 3" key="1">
    <citation type="submission" date="2023-03" db="EMBL/GenBank/DDBJ databases">
        <title>Host association and intracellularity evolved multiple times independently in the Rickettsiales.</title>
        <authorList>
            <person name="Castelli M."/>
            <person name="Nardi T."/>
            <person name="Gammuto L."/>
            <person name="Bellinzona G."/>
            <person name="Sabaneyeva E."/>
            <person name="Potekhin A."/>
            <person name="Serra V."/>
            <person name="Petroni G."/>
            <person name="Sassera D."/>
        </authorList>
    </citation>
    <scope>NUCLEOTIDE SEQUENCE [LARGE SCALE GENOMIC DNA]</scope>
    <source>
        <strain evidence="2 3">Sr 2-6</strain>
    </source>
</reference>
<dbReference type="Proteomes" id="UP001291687">
    <property type="component" value="Unassembled WGS sequence"/>
</dbReference>
<keyword evidence="2" id="KW-0808">Transferase</keyword>
<accession>A0ABU5NEW7</accession>
<protein>
    <submittedName>
        <fullName evidence="2">RNA-directed DNA polymerase N-terminal domain protein</fullName>
    </submittedName>
</protein>
<keyword evidence="2" id="KW-0548">Nucleotidyltransferase</keyword>
<keyword evidence="1" id="KW-1133">Transmembrane helix</keyword>
<proteinExistence type="predicted"/>
<keyword evidence="3" id="KW-1185">Reference proteome</keyword>
<gene>
    <name evidence="2" type="ORF">Megvenef_01720</name>
</gene>